<feature type="compositionally biased region" description="Low complexity" evidence="1">
    <location>
        <begin position="45"/>
        <end position="59"/>
    </location>
</feature>
<keyword evidence="3" id="KW-1185">Reference proteome</keyword>
<gene>
    <name evidence="2" type="ORF">V8G54_018409</name>
</gene>
<proteinExistence type="predicted"/>
<evidence type="ECO:0000256" key="1">
    <source>
        <dbReference type="SAM" id="MobiDB-lite"/>
    </source>
</evidence>
<protein>
    <submittedName>
        <fullName evidence="2">Uncharacterized protein</fullName>
    </submittedName>
</protein>
<accession>A0AAQ3N9C4</accession>
<feature type="compositionally biased region" description="Polar residues" evidence="1">
    <location>
        <begin position="63"/>
        <end position="77"/>
    </location>
</feature>
<reference evidence="2 3" key="1">
    <citation type="journal article" date="2023" name="Life. Sci Alliance">
        <title>Evolutionary insights into 3D genome organization and epigenetic landscape of Vigna mungo.</title>
        <authorList>
            <person name="Junaid A."/>
            <person name="Singh B."/>
            <person name="Bhatia S."/>
        </authorList>
    </citation>
    <scope>NUCLEOTIDE SEQUENCE [LARGE SCALE GENOMIC DNA]</scope>
    <source>
        <strain evidence="2">Urdbean</strain>
    </source>
</reference>
<organism evidence="2 3">
    <name type="scientific">Vigna mungo</name>
    <name type="common">Black gram</name>
    <name type="synonym">Phaseolus mungo</name>
    <dbReference type="NCBI Taxonomy" id="3915"/>
    <lineage>
        <taxon>Eukaryota</taxon>
        <taxon>Viridiplantae</taxon>
        <taxon>Streptophyta</taxon>
        <taxon>Embryophyta</taxon>
        <taxon>Tracheophyta</taxon>
        <taxon>Spermatophyta</taxon>
        <taxon>Magnoliopsida</taxon>
        <taxon>eudicotyledons</taxon>
        <taxon>Gunneridae</taxon>
        <taxon>Pentapetalae</taxon>
        <taxon>rosids</taxon>
        <taxon>fabids</taxon>
        <taxon>Fabales</taxon>
        <taxon>Fabaceae</taxon>
        <taxon>Papilionoideae</taxon>
        <taxon>50 kb inversion clade</taxon>
        <taxon>NPAAA clade</taxon>
        <taxon>indigoferoid/millettioid clade</taxon>
        <taxon>Phaseoleae</taxon>
        <taxon>Vigna</taxon>
    </lineage>
</organism>
<dbReference type="EMBL" id="CP144695">
    <property type="protein sequence ID" value="WVZ05063.1"/>
    <property type="molecule type" value="Genomic_DNA"/>
</dbReference>
<dbReference type="Proteomes" id="UP001374535">
    <property type="component" value="Chromosome 6"/>
</dbReference>
<feature type="region of interest" description="Disordered" evidence="1">
    <location>
        <begin position="1"/>
        <end position="101"/>
    </location>
</feature>
<name>A0AAQ3N9C4_VIGMU</name>
<sequence length="101" mass="10863">MGCPSSRMRWQISQISPPGPTSPNPSLPLSRPTTITTLDAPSAPPTTTTTPNEAETPSPCEIKNTQKQNAKQLTMFTRSIPKRREGTSVAPSLPHAPNRST</sequence>
<dbReference type="AlphaFoldDB" id="A0AAQ3N9C4"/>
<evidence type="ECO:0000313" key="2">
    <source>
        <dbReference type="EMBL" id="WVZ05063.1"/>
    </source>
</evidence>
<evidence type="ECO:0000313" key="3">
    <source>
        <dbReference type="Proteomes" id="UP001374535"/>
    </source>
</evidence>
<feature type="compositionally biased region" description="Pro residues" evidence="1">
    <location>
        <begin position="17"/>
        <end position="26"/>
    </location>
</feature>